<reference evidence="1" key="1">
    <citation type="submission" date="2021-02" db="EMBL/GenBank/DDBJ databases">
        <authorList>
            <person name="Steward A R."/>
        </authorList>
    </citation>
    <scope>NUCLEOTIDE SEQUENCE</scope>
</reference>
<accession>A0A821S3V0</accession>
<sequence>MMRRHILIYIITPFPPFFLEPFKQSLHGTVVKEYFIPSSLRKIDWHDYKKIKYERKQKGIGEQGIPAYLSKNEEALEKVLYSVNGFNGALSDKIPLNQSLPDIRHIKCQKRLYIESLPTLLVFLIGHPSS</sequence>
<dbReference type="Gene3D" id="3.90.550.10">
    <property type="entry name" value="Spore Coat Polysaccharide Biosynthesis Protein SpsA, Chain A"/>
    <property type="match status" value="1"/>
</dbReference>
<name>A0A821S3V0_9NEOP</name>
<dbReference type="AlphaFoldDB" id="A0A821S3V0"/>
<comment type="caution">
    <text evidence="1">The sequence shown here is derived from an EMBL/GenBank/DDBJ whole genome shotgun (WGS) entry which is preliminary data.</text>
</comment>
<proteinExistence type="predicted"/>
<organism evidence="1 2">
    <name type="scientific">Pieris macdunnoughi</name>
    <dbReference type="NCBI Taxonomy" id="345717"/>
    <lineage>
        <taxon>Eukaryota</taxon>
        <taxon>Metazoa</taxon>
        <taxon>Ecdysozoa</taxon>
        <taxon>Arthropoda</taxon>
        <taxon>Hexapoda</taxon>
        <taxon>Insecta</taxon>
        <taxon>Pterygota</taxon>
        <taxon>Neoptera</taxon>
        <taxon>Endopterygota</taxon>
        <taxon>Lepidoptera</taxon>
        <taxon>Glossata</taxon>
        <taxon>Ditrysia</taxon>
        <taxon>Papilionoidea</taxon>
        <taxon>Pieridae</taxon>
        <taxon>Pierinae</taxon>
        <taxon>Pieris</taxon>
    </lineage>
</organism>
<evidence type="ECO:0000313" key="1">
    <source>
        <dbReference type="EMBL" id="CAF4853500.1"/>
    </source>
</evidence>
<keyword evidence="2" id="KW-1185">Reference proteome</keyword>
<gene>
    <name evidence="1" type="ORF">PMACD_LOCUS7268</name>
</gene>
<dbReference type="EMBL" id="CAJOBZ010000017">
    <property type="protein sequence ID" value="CAF4853500.1"/>
    <property type="molecule type" value="Genomic_DNA"/>
</dbReference>
<dbReference type="OrthoDB" id="6159198at2759"/>
<dbReference type="Proteomes" id="UP000663880">
    <property type="component" value="Unassembled WGS sequence"/>
</dbReference>
<dbReference type="InterPro" id="IPR029044">
    <property type="entry name" value="Nucleotide-diphossugar_trans"/>
</dbReference>
<evidence type="ECO:0000313" key="2">
    <source>
        <dbReference type="Proteomes" id="UP000663880"/>
    </source>
</evidence>
<protein>
    <submittedName>
        <fullName evidence="1">Uncharacterized protein</fullName>
    </submittedName>
</protein>